<feature type="domain" description="PGG" evidence="3">
    <location>
        <begin position="483"/>
        <end position="595"/>
    </location>
</feature>
<feature type="transmembrane region" description="Helical" evidence="2">
    <location>
        <begin position="576"/>
        <end position="598"/>
    </location>
</feature>
<dbReference type="Proteomes" id="UP000593564">
    <property type="component" value="Unassembled WGS sequence"/>
</dbReference>
<dbReference type="Pfam" id="PF13962">
    <property type="entry name" value="PGG"/>
    <property type="match status" value="1"/>
</dbReference>
<dbReference type="InterPro" id="IPR002110">
    <property type="entry name" value="Ankyrin_rpt"/>
</dbReference>
<feature type="transmembrane region" description="Helical" evidence="2">
    <location>
        <begin position="529"/>
        <end position="555"/>
    </location>
</feature>
<sequence>MAHPENEEKNHELNRDLYSALMRGDGNKVIEHCKNIPQGPLHKLTIHKDTVLHMATYSKQKQLVLQLLQLLPDEDSNEDIMAENDIGNTILHEAATSNRIVDAAQEMLRKAPELLRKKNDRGETALFRAARYRKMEMFKFLDDEVNRVCENERIEETKRCTEFYQRKDNTTILHISILTEHFDLAFYIAKKHKDLVSAKDGDEMTALQLLACNPSAFNDGRKRRRPKRFINYSCVSIEDTHMAEEEETLVVPKKVESCCRIPLWGTIQGKNQRYESAARLAKYLIAKDTSWEATASAMDDSKPRTHKYGSPRTSSIPSDGQEVVREEEKSTTSSQETIGGKTAETPLFLATKSGILEIVEEILHMYPQAVEHIDHEGRNILHVAIKYRQIHIFDFVEKLEIPMRRLLRKINNDGNSILHMVGTKTEDAEDMRSPALLLREDLLLFERVKKISTAHFIEHFNNDGLTADKLFAKNNAKLRTEAKEWLKRTAENCSIVAVLIATVAFAAAYTVPGGPNQNTGYPLLQTKPFFVIFTLTDVLSLAFALTAVITFLSILTSSFQLKDFRRSLPQKLMLGLSLLILSVSMMMLAFAATVILLLHSKEQWIRNALYSVAFFPVCIFALSYLPLYIELMKTFMHFLKKIGEVCPRYNGVFLQSWLTKSFGSKKNQSPDLSNPTHYHV</sequence>
<feature type="transmembrane region" description="Helical" evidence="2">
    <location>
        <begin position="610"/>
        <end position="631"/>
    </location>
</feature>
<accession>A0A7J7GVX5</accession>
<dbReference type="EMBL" id="JACBKZ010000008">
    <property type="protein sequence ID" value="KAF5943578.1"/>
    <property type="molecule type" value="Genomic_DNA"/>
</dbReference>
<keyword evidence="2" id="KW-0472">Membrane</keyword>
<evidence type="ECO:0000313" key="4">
    <source>
        <dbReference type="EMBL" id="KAF5943578.1"/>
    </source>
</evidence>
<dbReference type="SMART" id="SM00248">
    <property type="entry name" value="ANK"/>
    <property type="match status" value="6"/>
</dbReference>
<reference evidence="5" key="1">
    <citation type="journal article" date="2020" name="Nat. Commun.">
        <title>Genome assembly of wild tea tree DASZ reveals pedigree and selection history of tea varieties.</title>
        <authorList>
            <person name="Zhang W."/>
            <person name="Zhang Y."/>
            <person name="Qiu H."/>
            <person name="Guo Y."/>
            <person name="Wan H."/>
            <person name="Zhang X."/>
            <person name="Scossa F."/>
            <person name="Alseekh S."/>
            <person name="Zhang Q."/>
            <person name="Wang P."/>
            <person name="Xu L."/>
            <person name="Schmidt M.H."/>
            <person name="Jia X."/>
            <person name="Li D."/>
            <person name="Zhu A."/>
            <person name="Guo F."/>
            <person name="Chen W."/>
            <person name="Ni D."/>
            <person name="Usadel B."/>
            <person name="Fernie A.R."/>
            <person name="Wen W."/>
        </authorList>
    </citation>
    <scope>NUCLEOTIDE SEQUENCE [LARGE SCALE GENOMIC DNA]</scope>
    <source>
        <strain evidence="5">cv. G240</strain>
    </source>
</reference>
<evidence type="ECO:0000256" key="1">
    <source>
        <dbReference type="SAM" id="MobiDB-lite"/>
    </source>
</evidence>
<dbReference type="GO" id="GO:0016020">
    <property type="term" value="C:membrane"/>
    <property type="evidence" value="ECO:0007669"/>
    <property type="project" value="TreeGrafter"/>
</dbReference>
<feature type="transmembrane region" description="Helical" evidence="2">
    <location>
        <begin position="489"/>
        <end position="509"/>
    </location>
</feature>
<keyword evidence="2" id="KW-0812">Transmembrane</keyword>
<comment type="caution">
    <text evidence="4">The sequence shown here is derived from an EMBL/GenBank/DDBJ whole genome shotgun (WGS) entry which is preliminary data.</text>
</comment>
<evidence type="ECO:0000256" key="2">
    <source>
        <dbReference type="SAM" id="Phobius"/>
    </source>
</evidence>
<feature type="region of interest" description="Disordered" evidence="1">
    <location>
        <begin position="294"/>
        <end position="340"/>
    </location>
</feature>
<protein>
    <recommendedName>
        <fullName evidence="3">PGG domain-containing protein</fullName>
    </recommendedName>
</protein>
<proteinExistence type="predicted"/>
<dbReference type="SUPFAM" id="SSF48403">
    <property type="entry name" value="Ankyrin repeat"/>
    <property type="match status" value="2"/>
</dbReference>
<gene>
    <name evidence="4" type="ORF">HYC85_017655</name>
</gene>
<dbReference type="AlphaFoldDB" id="A0A7J7GVX5"/>
<dbReference type="PANTHER" id="PTHR24177:SF314">
    <property type="entry name" value="PROTEIN ACCELERATED CELL DEATH 6-LIKE ISOFORM X1"/>
    <property type="match status" value="1"/>
</dbReference>
<evidence type="ECO:0000259" key="3">
    <source>
        <dbReference type="Pfam" id="PF13962"/>
    </source>
</evidence>
<dbReference type="Gene3D" id="1.25.40.20">
    <property type="entry name" value="Ankyrin repeat-containing domain"/>
    <property type="match status" value="2"/>
</dbReference>
<keyword evidence="2" id="KW-1133">Transmembrane helix</keyword>
<dbReference type="InterPro" id="IPR036770">
    <property type="entry name" value="Ankyrin_rpt-contain_sf"/>
</dbReference>
<dbReference type="Pfam" id="PF12796">
    <property type="entry name" value="Ank_2"/>
    <property type="match status" value="1"/>
</dbReference>
<organism evidence="4 5">
    <name type="scientific">Camellia sinensis</name>
    <name type="common">Tea plant</name>
    <name type="synonym">Thea sinensis</name>
    <dbReference type="NCBI Taxonomy" id="4442"/>
    <lineage>
        <taxon>Eukaryota</taxon>
        <taxon>Viridiplantae</taxon>
        <taxon>Streptophyta</taxon>
        <taxon>Embryophyta</taxon>
        <taxon>Tracheophyta</taxon>
        <taxon>Spermatophyta</taxon>
        <taxon>Magnoliopsida</taxon>
        <taxon>eudicotyledons</taxon>
        <taxon>Gunneridae</taxon>
        <taxon>Pentapetalae</taxon>
        <taxon>asterids</taxon>
        <taxon>Ericales</taxon>
        <taxon>Theaceae</taxon>
        <taxon>Camellia</taxon>
    </lineage>
</organism>
<keyword evidence="5" id="KW-1185">Reference proteome</keyword>
<evidence type="ECO:0000313" key="5">
    <source>
        <dbReference type="Proteomes" id="UP000593564"/>
    </source>
</evidence>
<reference evidence="4 5" key="2">
    <citation type="submission" date="2020-07" db="EMBL/GenBank/DDBJ databases">
        <title>Genome assembly of wild tea tree DASZ reveals pedigree and selection history of tea varieties.</title>
        <authorList>
            <person name="Zhang W."/>
        </authorList>
    </citation>
    <scope>NUCLEOTIDE SEQUENCE [LARGE SCALE GENOMIC DNA]</scope>
    <source>
        <strain evidence="5">cv. G240</strain>
        <tissue evidence="4">Leaf</tissue>
    </source>
</reference>
<dbReference type="InterPro" id="IPR026961">
    <property type="entry name" value="PGG_dom"/>
</dbReference>
<name>A0A7J7GVX5_CAMSI</name>
<dbReference type="PANTHER" id="PTHR24177">
    <property type="entry name" value="CASKIN"/>
    <property type="match status" value="1"/>
</dbReference>